<gene>
    <name evidence="2" type="ORF">P2L57_29300</name>
</gene>
<reference evidence="2 3" key="1">
    <citation type="submission" date="2023-03" db="EMBL/GenBank/DDBJ databases">
        <title>Draft genome sequence of type strain Streptomyces ferralitis JCM 14344.</title>
        <authorList>
            <person name="Klaysubun C."/>
            <person name="Duangmal K."/>
        </authorList>
    </citation>
    <scope>NUCLEOTIDE SEQUENCE [LARGE SCALE GENOMIC DNA]</scope>
    <source>
        <strain evidence="2 3">JCM 14344</strain>
    </source>
</reference>
<name>A0ABT5Z781_9ACTN</name>
<organism evidence="2 3">
    <name type="scientific">Streptantibioticus ferralitis</name>
    <dbReference type="NCBI Taxonomy" id="236510"/>
    <lineage>
        <taxon>Bacteria</taxon>
        <taxon>Bacillati</taxon>
        <taxon>Actinomycetota</taxon>
        <taxon>Actinomycetes</taxon>
        <taxon>Kitasatosporales</taxon>
        <taxon>Streptomycetaceae</taxon>
        <taxon>Streptantibioticus</taxon>
    </lineage>
</organism>
<proteinExistence type="predicted"/>
<dbReference type="EMBL" id="JARHTQ010000025">
    <property type="protein sequence ID" value="MDF2259668.1"/>
    <property type="molecule type" value="Genomic_DNA"/>
</dbReference>
<evidence type="ECO:0000256" key="1">
    <source>
        <dbReference type="SAM" id="Coils"/>
    </source>
</evidence>
<dbReference type="Proteomes" id="UP001220022">
    <property type="component" value="Unassembled WGS sequence"/>
</dbReference>
<accession>A0ABT5Z781</accession>
<evidence type="ECO:0000313" key="3">
    <source>
        <dbReference type="Proteomes" id="UP001220022"/>
    </source>
</evidence>
<evidence type="ECO:0000313" key="2">
    <source>
        <dbReference type="EMBL" id="MDF2259668.1"/>
    </source>
</evidence>
<keyword evidence="3" id="KW-1185">Reference proteome</keyword>
<keyword evidence="1" id="KW-0175">Coiled coil</keyword>
<feature type="coiled-coil region" evidence="1">
    <location>
        <begin position="21"/>
        <end position="48"/>
    </location>
</feature>
<protein>
    <submittedName>
        <fullName evidence="2">Uncharacterized protein</fullName>
    </submittedName>
</protein>
<comment type="caution">
    <text evidence="2">The sequence shown here is derived from an EMBL/GenBank/DDBJ whole genome shotgun (WGS) entry which is preliminary data.</text>
</comment>
<dbReference type="RefSeq" id="WP_275819504.1">
    <property type="nucleotide sequence ID" value="NZ_BAAANM010000028.1"/>
</dbReference>
<sequence>MSIRSEHLNDADKVDLDVVGFLNATEEVRRLEKALADARASADKFAAAMDTQSGEARGRLGRLAAHLGVKEQSLKNQRQRAKHHQAQPDA</sequence>